<name>A0A835MQD9_9ROSI</name>
<proteinExistence type="predicted"/>
<evidence type="ECO:0000256" key="1">
    <source>
        <dbReference type="SAM" id="MobiDB-lite"/>
    </source>
</evidence>
<reference evidence="2 3" key="1">
    <citation type="submission" date="2020-10" db="EMBL/GenBank/DDBJ databases">
        <title>Plant Genome Project.</title>
        <authorList>
            <person name="Zhang R.-G."/>
        </authorList>
    </citation>
    <scope>NUCLEOTIDE SEQUENCE [LARGE SCALE GENOMIC DNA]</scope>
    <source>
        <strain evidence="2">FAFU-HL-1</strain>
        <tissue evidence="2">Leaf</tissue>
    </source>
</reference>
<organism evidence="2 3">
    <name type="scientific">Salix dunnii</name>
    <dbReference type="NCBI Taxonomy" id="1413687"/>
    <lineage>
        <taxon>Eukaryota</taxon>
        <taxon>Viridiplantae</taxon>
        <taxon>Streptophyta</taxon>
        <taxon>Embryophyta</taxon>
        <taxon>Tracheophyta</taxon>
        <taxon>Spermatophyta</taxon>
        <taxon>Magnoliopsida</taxon>
        <taxon>eudicotyledons</taxon>
        <taxon>Gunneridae</taxon>
        <taxon>Pentapetalae</taxon>
        <taxon>rosids</taxon>
        <taxon>fabids</taxon>
        <taxon>Malpighiales</taxon>
        <taxon>Salicaceae</taxon>
        <taxon>Saliceae</taxon>
        <taxon>Salix</taxon>
    </lineage>
</organism>
<dbReference type="AlphaFoldDB" id="A0A835MQD9"/>
<dbReference type="Proteomes" id="UP000657918">
    <property type="component" value="Chromosome 16"/>
</dbReference>
<dbReference type="InterPro" id="IPR013785">
    <property type="entry name" value="Aldolase_TIM"/>
</dbReference>
<evidence type="ECO:0000313" key="3">
    <source>
        <dbReference type="Proteomes" id="UP000657918"/>
    </source>
</evidence>
<dbReference type="PANTHER" id="PTHR34545:SF1">
    <property type="entry name" value="CLAVATA3_ESR (CLE)-RELATED PROTEIN 22"/>
    <property type="match status" value="1"/>
</dbReference>
<gene>
    <name evidence="2" type="ORF">SADUNF_Sadunf16G0158100</name>
</gene>
<feature type="compositionally biased region" description="Basic and acidic residues" evidence="1">
    <location>
        <begin position="208"/>
        <end position="225"/>
    </location>
</feature>
<dbReference type="OrthoDB" id="844692at2759"/>
<feature type="region of interest" description="Disordered" evidence="1">
    <location>
        <begin position="187"/>
        <end position="236"/>
    </location>
</feature>
<dbReference type="Gene3D" id="3.20.20.70">
    <property type="entry name" value="Aldolase class I"/>
    <property type="match status" value="1"/>
</dbReference>
<sequence length="236" mass="26173">MYLGLISHHLIFSGRAEALLIMAAYGKVIKLNSSSVVEVGISTVDSSIPGLGGYVHMLIKGASGNVATEDVVYMHASWTWCDNKWGPGEAPLFHLQDISSFRKAMLRLKGIMNDEIRHPNHHYLLPIRKSRVLGQEFYAWSEIYIVIRMKQLKGSRKELACLAVIFFILLLVETSSLPYRSARYGNSKNKGSTSQLMGPVKSRGGGLRGDKDEGGDATLGDEKRKIYTGPNPLHNR</sequence>
<protein>
    <submittedName>
        <fullName evidence="2">Uncharacterized protein</fullName>
    </submittedName>
</protein>
<feature type="compositionally biased region" description="Polar residues" evidence="1">
    <location>
        <begin position="187"/>
        <end position="196"/>
    </location>
</feature>
<comment type="caution">
    <text evidence="2">The sequence shown here is derived from an EMBL/GenBank/DDBJ whole genome shotgun (WGS) entry which is preliminary data.</text>
</comment>
<dbReference type="PANTHER" id="PTHR34545">
    <property type="entry name" value="CLAVATA3/ESR (CLE)-RELATED PROTEIN 22"/>
    <property type="match status" value="1"/>
</dbReference>
<accession>A0A835MQD9</accession>
<dbReference type="EMBL" id="JADGMS010000016">
    <property type="protein sequence ID" value="KAF9665768.1"/>
    <property type="molecule type" value="Genomic_DNA"/>
</dbReference>
<dbReference type="InterPro" id="IPR033249">
    <property type="entry name" value="CLE_plant"/>
</dbReference>
<dbReference type="GO" id="GO:0048731">
    <property type="term" value="P:system development"/>
    <property type="evidence" value="ECO:0007669"/>
    <property type="project" value="InterPro"/>
</dbReference>
<keyword evidence="3" id="KW-1185">Reference proteome</keyword>
<evidence type="ECO:0000313" key="2">
    <source>
        <dbReference type="EMBL" id="KAF9665768.1"/>
    </source>
</evidence>